<dbReference type="eggNOG" id="COG0491">
    <property type="taxonomic scope" value="Bacteria"/>
</dbReference>
<keyword evidence="3" id="KW-0378">Hydrolase</keyword>
<feature type="domain" description="Metallo-beta-lactamase" evidence="2">
    <location>
        <begin position="22"/>
        <end position="223"/>
    </location>
</feature>
<dbReference type="Proteomes" id="UP000028875">
    <property type="component" value="Unassembled WGS sequence"/>
</dbReference>
<evidence type="ECO:0000313" key="3">
    <source>
        <dbReference type="EMBL" id="CDQ40821.1"/>
    </source>
</evidence>
<dbReference type="PANTHER" id="PTHR23131">
    <property type="entry name" value="ENDORIBONUCLEASE LACTB2"/>
    <property type="match status" value="1"/>
</dbReference>
<dbReference type="InterPro" id="IPR036866">
    <property type="entry name" value="RibonucZ/Hydroxyglut_hydro"/>
</dbReference>
<evidence type="ECO:0000313" key="4">
    <source>
        <dbReference type="Proteomes" id="UP000028875"/>
    </source>
</evidence>
<reference evidence="4" key="2">
    <citation type="submission" date="2014-05" db="EMBL/GenBank/DDBJ databases">
        <title>Draft genome sequence of Virgibacillus massiliensis Vm-5.</title>
        <authorList>
            <person name="Khelaifia S."/>
            <person name="Croce O."/>
            <person name="Lagier J.C."/>
            <person name="Raoult D."/>
        </authorList>
    </citation>
    <scope>NUCLEOTIDE SEQUENCE [LARGE SCALE GENOMIC DNA]</scope>
    <source>
        <strain evidence="4">Vm-5</strain>
    </source>
</reference>
<keyword evidence="4" id="KW-1185">Reference proteome</keyword>
<name>A0A024QFT0_9BACI</name>
<dbReference type="Pfam" id="PF00753">
    <property type="entry name" value="Lactamase_B"/>
    <property type="match status" value="1"/>
</dbReference>
<dbReference type="STRING" id="1462526.BN990_03153"/>
<keyword evidence="1" id="KW-1133">Transmembrane helix</keyword>
<accession>A0A024QFT0</accession>
<dbReference type="EMBL" id="CCDP010000002">
    <property type="protein sequence ID" value="CDQ40821.1"/>
    <property type="molecule type" value="Genomic_DNA"/>
</dbReference>
<dbReference type="RefSeq" id="WP_038245710.1">
    <property type="nucleotide sequence ID" value="NZ_BNER01000006.1"/>
</dbReference>
<evidence type="ECO:0000256" key="1">
    <source>
        <dbReference type="SAM" id="Phobius"/>
    </source>
</evidence>
<feature type="transmembrane region" description="Helical" evidence="1">
    <location>
        <begin position="266"/>
        <end position="288"/>
    </location>
</feature>
<dbReference type="AlphaFoldDB" id="A0A024QFT0"/>
<keyword evidence="1" id="KW-0472">Membrane</keyword>
<protein>
    <submittedName>
        <fullName evidence="3">Hydroxyacylglutathione hydrolase</fullName>
    </submittedName>
</protein>
<dbReference type="InterPro" id="IPR001279">
    <property type="entry name" value="Metallo-B-lactamas"/>
</dbReference>
<dbReference type="PANTHER" id="PTHR23131:SF4">
    <property type="entry name" value="METALLO-BETA-LACTAMASE SUPERFAMILY POTEIN"/>
    <property type="match status" value="1"/>
</dbReference>
<dbReference type="SUPFAM" id="SSF56281">
    <property type="entry name" value="Metallo-hydrolase/oxidoreductase"/>
    <property type="match status" value="1"/>
</dbReference>
<comment type="caution">
    <text evidence="3">The sequence shown here is derived from an EMBL/GenBank/DDBJ whole genome shotgun (WGS) entry which is preliminary data.</text>
</comment>
<reference evidence="3 4" key="1">
    <citation type="submission" date="2014-03" db="EMBL/GenBank/DDBJ databases">
        <authorList>
            <person name="Urmite Genomes U."/>
        </authorList>
    </citation>
    <scope>NUCLEOTIDE SEQUENCE [LARGE SCALE GENOMIC DNA]</scope>
    <source>
        <strain evidence="3 4">Vm-5</strain>
    </source>
</reference>
<dbReference type="OrthoDB" id="9761531at2"/>
<sequence>MFVTVTEGIHKLVVKFPKGMGEINSYLIKGAHGYTVIDTGTNSKEAKGTWNDVLDKGIPIEKIVLTHTHQDHIGLAKWFQQVHEIPVYVSDYSYQEMKCRRETNTKKKLACLVRKHGVSNFPEKSENESDIYNFEPNGIFTKDENIKLGDEKYETIWTPGHAWDHFCFYQRNKQLMIIGDHILKDVSPVIGLWTGEEANPLKEYFNSLFLLTNYPTTIALPGHGDPIYHLSDRIEELRKRHVTRLKQVFASVKDEAKTAHQVCYEIYGTTNIILILSSFMATLTRLLYLESMDKVRREEVDGKVTFKAI</sequence>
<evidence type="ECO:0000259" key="2">
    <source>
        <dbReference type="SMART" id="SM00849"/>
    </source>
</evidence>
<gene>
    <name evidence="3" type="ORF">BN990_03153</name>
</gene>
<keyword evidence="1" id="KW-0812">Transmembrane</keyword>
<organism evidence="3 4">
    <name type="scientific">Virgibacillus massiliensis</name>
    <dbReference type="NCBI Taxonomy" id="1462526"/>
    <lineage>
        <taxon>Bacteria</taxon>
        <taxon>Bacillati</taxon>
        <taxon>Bacillota</taxon>
        <taxon>Bacilli</taxon>
        <taxon>Bacillales</taxon>
        <taxon>Bacillaceae</taxon>
        <taxon>Virgibacillus</taxon>
    </lineage>
</organism>
<proteinExistence type="predicted"/>
<dbReference type="GO" id="GO:0016787">
    <property type="term" value="F:hydrolase activity"/>
    <property type="evidence" value="ECO:0007669"/>
    <property type="project" value="UniProtKB-KW"/>
</dbReference>
<dbReference type="InterPro" id="IPR050662">
    <property type="entry name" value="Sec-metab_biosynth-thioest"/>
</dbReference>
<dbReference type="SMART" id="SM00849">
    <property type="entry name" value="Lactamase_B"/>
    <property type="match status" value="1"/>
</dbReference>
<dbReference type="Gene3D" id="3.60.15.10">
    <property type="entry name" value="Ribonuclease Z/Hydroxyacylglutathione hydrolase-like"/>
    <property type="match status" value="1"/>
</dbReference>